<proteinExistence type="inferred from homology"/>
<accession>A0AAD7Q7K9</accession>
<evidence type="ECO:0000256" key="6">
    <source>
        <dbReference type="ARBA" id="ARBA00024343"/>
    </source>
</evidence>
<dbReference type="SUPFAM" id="SSF54171">
    <property type="entry name" value="DNA-binding domain"/>
    <property type="match status" value="1"/>
</dbReference>
<feature type="compositionally biased region" description="Basic and acidic residues" evidence="7">
    <location>
        <begin position="50"/>
        <end position="62"/>
    </location>
</feature>
<dbReference type="Gene3D" id="3.30.730.10">
    <property type="entry name" value="AP2/ERF domain"/>
    <property type="match status" value="1"/>
</dbReference>
<evidence type="ECO:0000256" key="3">
    <source>
        <dbReference type="ARBA" id="ARBA00023125"/>
    </source>
</evidence>
<evidence type="ECO:0000313" key="9">
    <source>
        <dbReference type="EMBL" id="KAJ7976303.1"/>
    </source>
</evidence>
<dbReference type="PANTHER" id="PTHR31190">
    <property type="entry name" value="DNA-BINDING DOMAIN"/>
    <property type="match status" value="1"/>
</dbReference>
<evidence type="ECO:0000256" key="7">
    <source>
        <dbReference type="SAM" id="MobiDB-lite"/>
    </source>
</evidence>
<dbReference type="CDD" id="cd00018">
    <property type="entry name" value="AP2"/>
    <property type="match status" value="1"/>
</dbReference>
<dbReference type="KEGG" id="qsa:O6P43_006103"/>
<evidence type="ECO:0000256" key="2">
    <source>
        <dbReference type="ARBA" id="ARBA00023015"/>
    </source>
</evidence>
<dbReference type="PANTHER" id="PTHR31190:SF167">
    <property type="entry name" value="ETHYLENE-RESPONSIVE TRANSCRIPTION FACTOR ERF112"/>
    <property type="match status" value="1"/>
</dbReference>
<evidence type="ECO:0000256" key="5">
    <source>
        <dbReference type="ARBA" id="ARBA00023242"/>
    </source>
</evidence>
<keyword evidence="10" id="KW-1185">Reference proteome</keyword>
<sequence>MELNYSTSSSLSHSQSKTNTEATRSYLANHPSVFNKVDRSRHGKRPLPPSDDHASEETKEDFSIFSVHSSSSSDQTQKEKTCASTNMGGGDDSLACRQPGNSGGLVEVHDPSLSRHQGKEMNIIRKRHYRGVRQRPWGKWAAEIRDPKKAARVWLGTFDTAEDAAHAYDKAALKFKGSKAKLNFPEHVIQSGTSNHYCLDNLISTQHKTDSANTSTTTVLSHDIAAPSYPPLPPAVALSNQALFPNLLEYAQLLCSNNDSDLRYAASSLYNSQLFSSMSSSTSTSTFEENHDQAEDIKPYSFENNDFDNKNRRL</sequence>
<comment type="caution">
    <text evidence="9">The sequence shown here is derived from an EMBL/GenBank/DDBJ whole genome shotgun (WGS) entry which is preliminary data.</text>
</comment>
<evidence type="ECO:0000256" key="1">
    <source>
        <dbReference type="ARBA" id="ARBA00004123"/>
    </source>
</evidence>
<keyword evidence="3" id="KW-0238">DNA-binding</keyword>
<keyword evidence="5" id="KW-0539">Nucleus</keyword>
<dbReference type="Proteomes" id="UP001163823">
    <property type="component" value="Chromosome 3"/>
</dbReference>
<feature type="region of interest" description="Disordered" evidence="7">
    <location>
        <begin position="281"/>
        <end position="314"/>
    </location>
</feature>
<organism evidence="9 10">
    <name type="scientific">Quillaja saponaria</name>
    <name type="common">Soap bark tree</name>
    <dbReference type="NCBI Taxonomy" id="32244"/>
    <lineage>
        <taxon>Eukaryota</taxon>
        <taxon>Viridiplantae</taxon>
        <taxon>Streptophyta</taxon>
        <taxon>Embryophyta</taxon>
        <taxon>Tracheophyta</taxon>
        <taxon>Spermatophyta</taxon>
        <taxon>Magnoliopsida</taxon>
        <taxon>eudicotyledons</taxon>
        <taxon>Gunneridae</taxon>
        <taxon>Pentapetalae</taxon>
        <taxon>rosids</taxon>
        <taxon>fabids</taxon>
        <taxon>Fabales</taxon>
        <taxon>Quillajaceae</taxon>
        <taxon>Quillaja</taxon>
    </lineage>
</organism>
<feature type="compositionally biased region" description="Low complexity" evidence="7">
    <location>
        <begin position="1"/>
        <end position="16"/>
    </location>
</feature>
<name>A0AAD7Q7K9_QUISA</name>
<feature type="compositionally biased region" description="Low complexity" evidence="7">
    <location>
        <begin position="63"/>
        <end position="73"/>
    </location>
</feature>
<keyword evidence="2" id="KW-0805">Transcription regulation</keyword>
<dbReference type="GO" id="GO:0005634">
    <property type="term" value="C:nucleus"/>
    <property type="evidence" value="ECO:0007669"/>
    <property type="project" value="UniProtKB-SubCell"/>
</dbReference>
<reference evidence="9" key="1">
    <citation type="journal article" date="2023" name="Science">
        <title>Elucidation of the pathway for biosynthesis of saponin adjuvants from the soapbark tree.</title>
        <authorList>
            <person name="Reed J."/>
            <person name="Orme A."/>
            <person name="El-Demerdash A."/>
            <person name="Owen C."/>
            <person name="Martin L.B.B."/>
            <person name="Misra R.C."/>
            <person name="Kikuchi S."/>
            <person name="Rejzek M."/>
            <person name="Martin A.C."/>
            <person name="Harkess A."/>
            <person name="Leebens-Mack J."/>
            <person name="Louveau T."/>
            <person name="Stephenson M.J."/>
            <person name="Osbourn A."/>
        </authorList>
    </citation>
    <scope>NUCLEOTIDE SEQUENCE</scope>
    <source>
        <strain evidence="9">S10</strain>
    </source>
</reference>
<dbReference type="Pfam" id="PF00847">
    <property type="entry name" value="AP2"/>
    <property type="match status" value="1"/>
</dbReference>
<evidence type="ECO:0000259" key="8">
    <source>
        <dbReference type="PROSITE" id="PS51032"/>
    </source>
</evidence>
<dbReference type="InterPro" id="IPR044808">
    <property type="entry name" value="ERF_plant"/>
</dbReference>
<dbReference type="FunFam" id="3.30.730.10:FF:000001">
    <property type="entry name" value="Ethylene-responsive transcription factor 2"/>
    <property type="match status" value="1"/>
</dbReference>
<comment type="similarity">
    <text evidence="6">Belongs to the AP2/ERF transcription factor family. ERF subfamily.</text>
</comment>
<dbReference type="GO" id="GO:0003700">
    <property type="term" value="F:DNA-binding transcription factor activity"/>
    <property type="evidence" value="ECO:0007669"/>
    <property type="project" value="InterPro"/>
</dbReference>
<dbReference type="PROSITE" id="PS51032">
    <property type="entry name" value="AP2_ERF"/>
    <property type="match status" value="1"/>
</dbReference>
<feature type="region of interest" description="Disordered" evidence="7">
    <location>
        <begin position="1"/>
        <end position="110"/>
    </location>
</feature>
<dbReference type="InterPro" id="IPR016177">
    <property type="entry name" value="DNA-bd_dom_sf"/>
</dbReference>
<dbReference type="InterPro" id="IPR001471">
    <property type="entry name" value="AP2/ERF_dom"/>
</dbReference>
<evidence type="ECO:0000313" key="10">
    <source>
        <dbReference type="Proteomes" id="UP001163823"/>
    </source>
</evidence>
<comment type="subcellular location">
    <subcellularLocation>
        <location evidence="1">Nucleus</location>
    </subcellularLocation>
</comment>
<dbReference type="EMBL" id="JARAOO010000003">
    <property type="protein sequence ID" value="KAJ7976303.1"/>
    <property type="molecule type" value="Genomic_DNA"/>
</dbReference>
<keyword evidence="4" id="KW-0804">Transcription</keyword>
<gene>
    <name evidence="9" type="ORF">O6P43_006103</name>
</gene>
<feature type="compositionally biased region" description="Basic and acidic residues" evidence="7">
    <location>
        <begin position="288"/>
        <end position="298"/>
    </location>
</feature>
<dbReference type="GO" id="GO:0009873">
    <property type="term" value="P:ethylene-activated signaling pathway"/>
    <property type="evidence" value="ECO:0007669"/>
    <property type="project" value="InterPro"/>
</dbReference>
<dbReference type="SMART" id="SM00380">
    <property type="entry name" value="AP2"/>
    <property type="match status" value="1"/>
</dbReference>
<dbReference type="InterPro" id="IPR036955">
    <property type="entry name" value="AP2/ERF_dom_sf"/>
</dbReference>
<protein>
    <submittedName>
        <fullName evidence="9">Ethylene-responsive transcription factor</fullName>
    </submittedName>
</protein>
<dbReference type="AlphaFoldDB" id="A0AAD7Q7K9"/>
<dbReference type="PRINTS" id="PR00367">
    <property type="entry name" value="ETHRSPELEMNT"/>
</dbReference>
<feature type="domain" description="AP2/ERF" evidence="8">
    <location>
        <begin position="128"/>
        <end position="185"/>
    </location>
</feature>
<evidence type="ECO:0000256" key="4">
    <source>
        <dbReference type="ARBA" id="ARBA00023163"/>
    </source>
</evidence>
<dbReference type="GO" id="GO:0003677">
    <property type="term" value="F:DNA binding"/>
    <property type="evidence" value="ECO:0007669"/>
    <property type="project" value="UniProtKB-KW"/>
</dbReference>